<keyword evidence="8" id="KW-1185">Reference proteome</keyword>
<feature type="domain" description="NADP-dependent oxidoreductase" evidence="6">
    <location>
        <begin position="31"/>
        <end position="270"/>
    </location>
</feature>
<evidence type="ECO:0000259" key="6">
    <source>
        <dbReference type="Pfam" id="PF00248"/>
    </source>
</evidence>
<dbReference type="InterPro" id="IPR020471">
    <property type="entry name" value="AKR"/>
</dbReference>
<dbReference type="Gene3D" id="3.20.20.100">
    <property type="entry name" value="NADP-dependent oxidoreductase domain"/>
    <property type="match status" value="1"/>
</dbReference>
<dbReference type="PRINTS" id="PR00069">
    <property type="entry name" value="ALDKETRDTASE"/>
</dbReference>
<evidence type="ECO:0000256" key="5">
    <source>
        <dbReference type="PIRSR" id="PIRSR000097-3"/>
    </source>
</evidence>
<dbReference type="CDD" id="cd19071">
    <property type="entry name" value="AKR_AKR1-5-like"/>
    <property type="match status" value="1"/>
</dbReference>
<feature type="active site" description="Proton donor" evidence="3">
    <location>
        <position position="54"/>
    </location>
</feature>
<dbReference type="InterPro" id="IPR036812">
    <property type="entry name" value="NAD(P)_OxRdtase_dom_sf"/>
</dbReference>
<dbReference type="PANTHER" id="PTHR43827">
    <property type="entry name" value="2,5-DIKETO-D-GLUCONIC ACID REDUCTASE"/>
    <property type="match status" value="1"/>
</dbReference>
<comment type="similarity">
    <text evidence="1">Belongs to the aldo/keto reductase family.</text>
</comment>
<protein>
    <submittedName>
        <fullName evidence="7">Aldo-keto reductase</fullName>
    </submittedName>
</protein>
<accession>A0A1E3JB99</accession>
<proteinExistence type="inferred from homology"/>
<evidence type="ECO:0000313" key="8">
    <source>
        <dbReference type="Proteomes" id="UP000094819"/>
    </source>
</evidence>
<sequence length="285" mass="31985">MVHLSLDSTIKLPSGNLIPRLGFGVYQARSKECEQAVLKAAEAGYRHVDSAQGYHNEEYVGRAIRDAPVPRSSVYLATKYMPSHKVFSPEEVLQVLRKSIKKIDRSGEGEPYIDLMLIHAPWGGDEGRRNNWEALGLAQKEGWVKDIGVSNFGVAHLKSLPGPLPAVNQIELHPFCQQRDIVEYCQEKGIAIEAYSPLMRGEERYWDHPVLVKISKKHKKDVAQIAIRWSLQKGFIPLPKSATPARIQSNAHVFDFELSSEEMVEIDGLDKGTEGAITWNPVNHE</sequence>
<dbReference type="InterPro" id="IPR018170">
    <property type="entry name" value="Aldo/ket_reductase_CS"/>
</dbReference>
<comment type="caution">
    <text evidence="7">The sequence shown here is derived from an EMBL/GenBank/DDBJ whole genome shotgun (WGS) entry which is preliminary data.</text>
</comment>
<dbReference type="OrthoDB" id="416253at2759"/>
<dbReference type="SUPFAM" id="SSF51430">
    <property type="entry name" value="NAD(P)-linked oxidoreductase"/>
    <property type="match status" value="1"/>
</dbReference>
<evidence type="ECO:0000313" key="7">
    <source>
        <dbReference type="EMBL" id="ODN97386.1"/>
    </source>
</evidence>
<dbReference type="PANTHER" id="PTHR43827:SF13">
    <property type="entry name" value="ALDO_KETO REDUCTASE FAMILY PROTEIN"/>
    <property type="match status" value="1"/>
</dbReference>
<dbReference type="PIRSF" id="PIRSF000097">
    <property type="entry name" value="AKR"/>
    <property type="match status" value="1"/>
</dbReference>
<dbReference type="EMBL" id="AWGH01000010">
    <property type="protein sequence ID" value="ODN97386.1"/>
    <property type="molecule type" value="Genomic_DNA"/>
</dbReference>
<evidence type="ECO:0000256" key="2">
    <source>
        <dbReference type="ARBA" id="ARBA00023002"/>
    </source>
</evidence>
<dbReference type="Pfam" id="PF00248">
    <property type="entry name" value="Aldo_ket_red"/>
    <property type="match status" value="1"/>
</dbReference>
<feature type="binding site" evidence="4">
    <location>
        <position position="119"/>
    </location>
    <ligand>
        <name>substrate</name>
    </ligand>
</feature>
<dbReference type="GO" id="GO:0016491">
    <property type="term" value="F:oxidoreductase activity"/>
    <property type="evidence" value="ECO:0007669"/>
    <property type="project" value="UniProtKB-KW"/>
</dbReference>
<name>A0A1E3JB99_9TREE</name>
<gene>
    <name evidence="7" type="ORF">L198_03950</name>
</gene>
<dbReference type="FunFam" id="3.20.20.100:FF:000015">
    <property type="entry name" value="Oxidoreductase, aldo/keto reductase family"/>
    <property type="match status" value="1"/>
</dbReference>
<feature type="site" description="Lowers pKa of active site Tyr" evidence="5">
    <location>
        <position position="79"/>
    </location>
</feature>
<evidence type="ECO:0000256" key="3">
    <source>
        <dbReference type="PIRSR" id="PIRSR000097-1"/>
    </source>
</evidence>
<organism evidence="7 8">
    <name type="scientific">Cryptococcus wingfieldii CBS 7118</name>
    <dbReference type="NCBI Taxonomy" id="1295528"/>
    <lineage>
        <taxon>Eukaryota</taxon>
        <taxon>Fungi</taxon>
        <taxon>Dikarya</taxon>
        <taxon>Basidiomycota</taxon>
        <taxon>Agaricomycotina</taxon>
        <taxon>Tremellomycetes</taxon>
        <taxon>Tremellales</taxon>
        <taxon>Cryptococcaceae</taxon>
        <taxon>Cryptococcus</taxon>
    </lineage>
</organism>
<dbReference type="PROSITE" id="PS00798">
    <property type="entry name" value="ALDOKETO_REDUCTASE_1"/>
    <property type="match status" value="1"/>
</dbReference>
<keyword evidence="2" id="KW-0560">Oxidoreductase</keyword>
<dbReference type="RefSeq" id="XP_019031988.1">
    <property type="nucleotide sequence ID" value="XM_019176075.1"/>
</dbReference>
<dbReference type="AlphaFoldDB" id="A0A1E3JB99"/>
<evidence type="ECO:0000256" key="1">
    <source>
        <dbReference type="ARBA" id="ARBA00007905"/>
    </source>
</evidence>
<dbReference type="Proteomes" id="UP000094819">
    <property type="component" value="Unassembled WGS sequence"/>
</dbReference>
<dbReference type="GeneID" id="30193163"/>
<dbReference type="InterPro" id="IPR023210">
    <property type="entry name" value="NADP_OxRdtase_dom"/>
</dbReference>
<dbReference type="PROSITE" id="PS00063">
    <property type="entry name" value="ALDOKETO_REDUCTASE_3"/>
    <property type="match status" value="1"/>
</dbReference>
<dbReference type="PROSITE" id="PS00062">
    <property type="entry name" value="ALDOKETO_REDUCTASE_2"/>
    <property type="match status" value="1"/>
</dbReference>
<reference evidence="7 8" key="1">
    <citation type="submission" date="2016-06" db="EMBL/GenBank/DDBJ databases">
        <title>Evolution of pathogenesis and genome organization in the Tremellales.</title>
        <authorList>
            <person name="Cuomo C."/>
            <person name="Litvintseva A."/>
            <person name="Heitman J."/>
            <person name="Chen Y."/>
            <person name="Sun S."/>
            <person name="Springer D."/>
            <person name="Dromer F."/>
            <person name="Young S."/>
            <person name="Zeng Q."/>
            <person name="Chapman S."/>
            <person name="Gujja S."/>
            <person name="Saif S."/>
            <person name="Birren B."/>
        </authorList>
    </citation>
    <scope>NUCLEOTIDE SEQUENCE [LARGE SCALE GENOMIC DNA]</scope>
    <source>
        <strain evidence="7 8">CBS 7118</strain>
    </source>
</reference>
<evidence type="ECO:0000256" key="4">
    <source>
        <dbReference type="PIRSR" id="PIRSR000097-2"/>
    </source>
</evidence>